<evidence type="ECO:0000313" key="3">
    <source>
        <dbReference type="Proteomes" id="UP000284557"/>
    </source>
</evidence>
<organism evidence="2 3">
    <name type="scientific">Mycobacteroides abscessus</name>
    <dbReference type="NCBI Taxonomy" id="36809"/>
    <lineage>
        <taxon>Bacteria</taxon>
        <taxon>Bacillati</taxon>
        <taxon>Actinomycetota</taxon>
        <taxon>Actinomycetes</taxon>
        <taxon>Mycobacteriales</taxon>
        <taxon>Mycobacteriaceae</taxon>
        <taxon>Mycobacteroides</taxon>
    </lineage>
</organism>
<dbReference type="AlphaFoldDB" id="A0ABD7HFH8"/>
<evidence type="ECO:0000256" key="1">
    <source>
        <dbReference type="SAM" id="MobiDB-lite"/>
    </source>
</evidence>
<name>A0ABD7HFH8_9MYCO</name>
<dbReference type="RefSeq" id="WP_100452078.1">
    <property type="nucleotide sequence ID" value="NZ_JAMLBL010000015.1"/>
</dbReference>
<reference evidence="2 3" key="1">
    <citation type="submission" date="2018-08" db="EMBL/GenBank/DDBJ databases">
        <title>Linezolid Resistance in Mycobacterium abscessus: MIC Distribution and Comprehensive Investigation of Resistance Mechanisms.</title>
        <authorList>
            <person name="Ye M."/>
            <person name="Xu L."/>
            <person name="Zou Y."/>
            <person name="Li B."/>
            <person name="Guo Q."/>
            <person name="Zhang Y."/>
            <person name="Zhan M."/>
            <person name="Xu B."/>
            <person name="Yu F."/>
            <person name="Zhang Z."/>
            <person name="Chu H."/>
        </authorList>
    </citation>
    <scope>NUCLEOTIDE SEQUENCE [LARGE SCALE GENOMIC DNA]</scope>
    <source>
        <strain evidence="2 3">G143</strain>
    </source>
</reference>
<sequence>MPTSRKDQTIVGPNQHRTDALCPDVVGVTMHADGCARLRPHRISRYRRGQRVPVFVLFGLLRRGGTSRDEDGQSGGGEQLHGLHAYHPTEHLSTRI</sequence>
<evidence type="ECO:0000313" key="2">
    <source>
        <dbReference type="EMBL" id="RIT26262.1"/>
    </source>
</evidence>
<protein>
    <submittedName>
        <fullName evidence="2">Uncharacterized protein</fullName>
    </submittedName>
</protein>
<feature type="compositionally biased region" description="Basic and acidic residues" evidence="1">
    <location>
        <begin position="87"/>
        <end position="96"/>
    </location>
</feature>
<dbReference type="EMBL" id="QXBN01000076">
    <property type="protein sequence ID" value="RIT26262.1"/>
    <property type="molecule type" value="Genomic_DNA"/>
</dbReference>
<dbReference type="Proteomes" id="UP000284557">
    <property type="component" value="Unassembled WGS sequence"/>
</dbReference>
<accession>A0ABD7HFH8</accession>
<gene>
    <name evidence="2" type="ORF">D2E76_28430</name>
</gene>
<comment type="caution">
    <text evidence="2">The sequence shown here is derived from an EMBL/GenBank/DDBJ whole genome shotgun (WGS) entry which is preliminary data.</text>
</comment>
<feature type="region of interest" description="Disordered" evidence="1">
    <location>
        <begin position="65"/>
        <end position="96"/>
    </location>
</feature>
<proteinExistence type="predicted"/>